<dbReference type="AlphaFoldDB" id="A0A8H6YSK8"/>
<reference evidence="2" key="1">
    <citation type="submission" date="2020-05" db="EMBL/GenBank/DDBJ databases">
        <title>Mycena genomes resolve the evolution of fungal bioluminescence.</title>
        <authorList>
            <person name="Tsai I.J."/>
        </authorList>
    </citation>
    <scope>NUCLEOTIDE SEQUENCE</scope>
    <source>
        <strain evidence="2">160909Yilan</strain>
    </source>
</reference>
<accession>A0A8H6YSK8</accession>
<evidence type="ECO:0000313" key="2">
    <source>
        <dbReference type="EMBL" id="KAF7364409.1"/>
    </source>
</evidence>
<keyword evidence="3" id="KW-1185">Reference proteome</keyword>
<name>A0A8H6YSK8_9AGAR</name>
<evidence type="ECO:0000256" key="1">
    <source>
        <dbReference type="SAM" id="MobiDB-lite"/>
    </source>
</evidence>
<organism evidence="2 3">
    <name type="scientific">Mycena sanguinolenta</name>
    <dbReference type="NCBI Taxonomy" id="230812"/>
    <lineage>
        <taxon>Eukaryota</taxon>
        <taxon>Fungi</taxon>
        <taxon>Dikarya</taxon>
        <taxon>Basidiomycota</taxon>
        <taxon>Agaricomycotina</taxon>
        <taxon>Agaricomycetes</taxon>
        <taxon>Agaricomycetidae</taxon>
        <taxon>Agaricales</taxon>
        <taxon>Marasmiineae</taxon>
        <taxon>Mycenaceae</taxon>
        <taxon>Mycena</taxon>
    </lineage>
</organism>
<feature type="region of interest" description="Disordered" evidence="1">
    <location>
        <begin position="455"/>
        <end position="476"/>
    </location>
</feature>
<sequence>MSSVSSSDLHETVPHPTQAEVHVQHPMPSNPDAAAIHESDGRLDTDWDSNRWRTVINYISGGQGGTGGGGVQGGTGGIGEGPSLQYDIKAERLIMNTVTNAATTPSDFLRIPLGNIDLRSEIRLDAETCHNEPMTVALYQGDNAEEEWKRDLSHYSALRHPHILQIYARASSSGIHAVVFHDDLIPFTQFLGYFRYSAILRAYISWYMSADLHNAEEYCKNIPPMKQLSRNRWIRRSTGRLCVEFSTFASDDDYQLVMPDGWPPQAMLNLHDPNQEAVVIASLAYPDWYYLFRYFLCQRRSGNISIREEDPYGGGGEKSVAVPSELVDRVEFIIEIPKTVQNPPEGYLFIRSPKDFEISLTSFRWPDCPAYWSLDPSGHNPLTPEKASSLGFPSITLTTKVHVLFWDETAYAGLGKFDECRGFDPESQDLAKELGYPLIEVCIPALDAMELDRTADRDDESDYSSSHSEEEYATAHELELDTDLASSYIEELTMENGNSLHKFSSPEDDGRDHSRPYPDTTENDPSMYVEELTVENEDPLPEFPYCDAAVTQYYSVGELLELVKFGLIIVFGVAALYDYAGICF</sequence>
<feature type="region of interest" description="Disordered" evidence="1">
    <location>
        <begin position="499"/>
        <end position="525"/>
    </location>
</feature>
<dbReference type="EMBL" id="JACAZH010000007">
    <property type="protein sequence ID" value="KAF7364409.1"/>
    <property type="molecule type" value="Genomic_DNA"/>
</dbReference>
<gene>
    <name evidence="2" type="ORF">MSAN_01101700</name>
</gene>
<dbReference type="Proteomes" id="UP000623467">
    <property type="component" value="Unassembled WGS sequence"/>
</dbReference>
<feature type="compositionally biased region" description="Basic and acidic residues" evidence="1">
    <location>
        <begin position="467"/>
        <end position="476"/>
    </location>
</feature>
<protein>
    <submittedName>
        <fullName evidence="2">Uncharacterized protein</fullName>
    </submittedName>
</protein>
<proteinExistence type="predicted"/>
<feature type="compositionally biased region" description="Basic and acidic residues" evidence="1">
    <location>
        <begin position="504"/>
        <end position="516"/>
    </location>
</feature>
<evidence type="ECO:0000313" key="3">
    <source>
        <dbReference type="Proteomes" id="UP000623467"/>
    </source>
</evidence>
<comment type="caution">
    <text evidence="2">The sequence shown here is derived from an EMBL/GenBank/DDBJ whole genome shotgun (WGS) entry which is preliminary data.</text>
</comment>